<name>A0ABQ7SIG7_PHRPL</name>
<evidence type="ECO:0000313" key="2">
    <source>
        <dbReference type="Proteomes" id="UP000826234"/>
    </source>
</evidence>
<reference evidence="1 2" key="1">
    <citation type="journal article" date="2022" name="Gigascience">
        <title>A chromosome-level genome assembly and annotation of the desert horned lizard, Phrynosoma platyrhinos, provides insight into chromosomal rearrangements among reptiles.</title>
        <authorList>
            <person name="Koochekian N."/>
            <person name="Ascanio A."/>
            <person name="Farleigh K."/>
            <person name="Card D.C."/>
            <person name="Schield D.R."/>
            <person name="Castoe T.A."/>
            <person name="Jezkova T."/>
        </authorList>
    </citation>
    <scope>NUCLEOTIDE SEQUENCE [LARGE SCALE GENOMIC DNA]</scope>
    <source>
        <strain evidence="1">NK-2021</strain>
    </source>
</reference>
<organism evidence="1 2">
    <name type="scientific">Phrynosoma platyrhinos</name>
    <name type="common">Desert horned lizard</name>
    <dbReference type="NCBI Taxonomy" id="52577"/>
    <lineage>
        <taxon>Eukaryota</taxon>
        <taxon>Metazoa</taxon>
        <taxon>Chordata</taxon>
        <taxon>Craniata</taxon>
        <taxon>Vertebrata</taxon>
        <taxon>Euteleostomi</taxon>
        <taxon>Lepidosauria</taxon>
        <taxon>Squamata</taxon>
        <taxon>Bifurcata</taxon>
        <taxon>Unidentata</taxon>
        <taxon>Episquamata</taxon>
        <taxon>Toxicofera</taxon>
        <taxon>Iguania</taxon>
        <taxon>Phrynosomatidae</taxon>
        <taxon>Phrynosomatinae</taxon>
        <taxon>Phrynosoma</taxon>
    </lineage>
</organism>
<evidence type="ECO:0000313" key="1">
    <source>
        <dbReference type="EMBL" id="KAH0617078.1"/>
    </source>
</evidence>
<sequence>MLVMTLVVKKSNQNVVLCLKEPKIIFINLLSQIDYNPAIEELNKHNNKRELYLPLTLWVVKTGFIYSSICLQVAVLPFTQSAPLGISKPAGAFPFTDKMVKYQEQDINREHAAKDSQKKKKQGTQLTCRTATSIFHHGD</sequence>
<keyword evidence="2" id="KW-1185">Reference proteome</keyword>
<accession>A0ABQ7SIG7</accession>
<protein>
    <submittedName>
        <fullName evidence="1">Uncharacterized protein</fullName>
    </submittedName>
</protein>
<dbReference type="EMBL" id="JAIPUX010005290">
    <property type="protein sequence ID" value="KAH0617078.1"/>
    <property type="molecule type" value="Genomic_DNA"/>
</dbReference>
<comment type="caution">
    <text evidence="1">The sequence shown here is derived from an EMBL/GenBank/DDBJ whole genome shotgun (WGS) entry which is preliminary data.</text>
</comment>
<gene>
    <name evidence="1" type="ORF">JD844_028709</name>
</gene>
<proteinExistence type="predicted"/>
<dbReference type="Proteomes" id="UP000826234">
    <property type="component" value="Unassembled WGS sequence"/>
</dbReference>